<reference evidence="9" key="1">
    <citation type="journal article" date="2018" name="Nat. Microbiol.">
        <title>Leveraging single-cell genomics to expand the fungal tree of life.</title>
        <authorList>
            <person name="Ahrendt S.R."/>
            <person name="Quandt C.A."/>
            <person name="Ciobanu D."/>
            <person name="Clum A."/>
            <person name="Salamov A."/>
            <person name="Andreopoulos B."/>
            <person name="Cheng J.F."/>
            <person name="Woyke T."/>
            <person name="Pelin A."/>
            <person name="Henrissat B."/>
            <person name="Reynolds N.K."/>
            <person name="Benny G.L."/>
            <person name="Smith M.E."/>
            <person name="James T.Y."/>
            <person name="Grigoriev I.V."/>
        </authorList>
    </citation>
    <scope>NUCLEOTIDE SEQUENCE [LARGE SCALE GENOMIC DNA]</scope>
    <source>
        <strain evidence="9">Baker2002</strain>
    </source>
</reference>
<evidence type="ECO:0000256" key="4">
    <source>
        <dbReference type="ARBA" id="ARBA00022525"/>
    </source>
</evidence>
<evidence type="ECO:0000313" key="9">
    <source>
        <dbReference type="Proteomes" id="UP000268321"/>
    </source>
</evidence>
<keyword evidence="9" id="KW-1185">Reference proteome</keyword>
<comment type="similarity">
    <text evidence="2">Belongs to the glycosyl hydrolase 17 family.</text>
</comment>
<accession>A0A4P9ZC02</accession>
<organism evidence="8 9">
    <name type="scientific">Metschnikowia bicuspidata</name>
    <dbReference type="NCBI Taxonomy" id="27322"/>
    <lineage>
        <taxon>Eukaryota</taxon>
        <taxon>Fungi</taxon>
        <taxon>Dikarya</taxon>
        <taxon>Ascomycota</taxon>
        <taxon>Saccharomycotina</taxon>
        <taxon>Pichiomycetes</taxon>
        <taxon>Metschnikowiaceae</taxon>
        <taxon>Metschnikowia</taxon>
    </lineage>
</organism>
<evidence type="ECO:0000256" key="2">
    <source>
        <dbReference type="ARBA" id="ARBA00008773"/>
    </source>
</evidence>
<evidence type="ECO:0000313" key="8">
    <source>
        <dbReference type="EMBL" id="RKP30395.1"/>
    </source>
</evidence>
<dbReference type="InterPro" id="IPR017853">
    <property type="entry name" value="GH"/>
</dbReference>
<dbReference type="Proteomes" id="UP000268321">
    <property type="component" value="Unassembled WGS sequence"/>
</dbReference>
<dbReference type="InterPro" id="IPR050732">
    <property type="entry name" value="Beta-glucan_modifiers"/>
</dbReference>
<comment type="subcellular location">
    <subcellularLocation>
        <location evidence="1">Secreted</location>
        <location evidence="1">Cell wall</location>
    </subcellularLocation>
</comment>
<protein>
    <recommendedName>
        <fullName evidence="10">Glycoside hydrolase</fullName>
    </recommendedName>
</protein>
<dbReference type="PANTHER" id="PTHR16631">
    <property type="entry name" value="GLUCAN 1,3-BETA-GLUCOSIDASE"/>
    <property type="match status" value="1"/>
</dbReference>
<keyword evidence="7" id="KW-0326">Glycosidase</keyword>
<evidence type="ECO:0000256" key="7">
    <source>
        <dbReference type="ARBA" id="ARBA00023295"/>
    </source>
</evidence>
<keyword evidence="5" id="KW-0732">Signal</keyword>
<proteinExistence type="inferred from homology"/>
<dbReference type="GO" id="GO:0009986">
    <property type="term" value="C:cell surface"/>
    <property type="evidence" value="ECO:0007669"/>
    <property type="project" value="TreeGrafter"/>
</dbReference>
<evidence type="ECO:0000256" key="6">
    <source>
        <dbReference type="ARBA" id="ARBA00022801"/>
    </source>
</evidence>
<dbReference type="AlphaFoldDB" id="A0A4P9ZC02"/>
<dbReference type="PANTHER" id="PTHR16631:SF24">
    <property type="entry name" value="FAMILY 17 GLUCOSIDASE SCW11-RELATED"/>
    <property type="match status" value="1"/>
</dbReference>
<keyword evidence="3" id="KW-0134">Cell wall</keyword>
<evidence type="ECO:0000256" key="5">
    <source>
        <dbReference type="ARBA" id="ARBA00022729"/>
    </source>
</evidence>
<evidence type="ECO:0008006" key="10">
    <source>
        <dbReference type="Google" id="ProtNLM"/>
    </source>
</evidence>
<dbReference type="EMBL" id="ML004459">
    <property type="protein sequence ID" value="RKP30395.1"/>
    <property type="molecule type" value="Genomic_DNA"/>
</dbReference>
<dbReference type="GO" id="GO:0071555">
    <property type="term" value="P:cell wall organization"/>
    <property type="evidence" value="ECO:0007669"/>
    <property type="project" value="TreeGrafter"/>
</dbReference>
<gene>
    <name evidence="8" type="ORF">METBISCDRAFT_23308</name>
</gene>
<evidence type="ECO:0000256" key="1">
    <source>
        <dbReference type="ARBA" id="ARBA00004191"/>
    </source>
</evidence>
<dbReference type="GO" id="GO:0042973">
    <property type="term" value="F:glucan endo-1,3-beta-D-glucosidase activity"/>
    <property type="evidence" value="ECO:0007669"/>
    <property type="project" value="TreeGrafter"/>
</dbReference>
<sequence length="233" mass="26614">MEFIKEQRIQRIRKDDTDSFTDPTVFNICKKLGIQIDQAIRIGSLGDFELDLVIEWAKKNGWDIFSSFNFDYDTFEEFSVELVLPIISHIGEAKTKLANAGYNGPISSVSSPDTYFIFPDLCRLAPIDFVGINAQLYFTQRPPRDAGTFILEEKRRVERICDKPVKIFETGYPSAGEKFGDSVPSEENQMLVLNLILQATDGDVTLRSLYDEVWLSPGPHRIEQHFGIFKPTY</sequence>
<name>A0A4P9ZC02_9ASCO</name>
<dbReference type="GO" id="GO:0009277">
    <property type="term" value="C:fungal-type cell wall"/>
    <property type="evidence" value="ECO:0007669"/>
    <property type="project" value="TreeGrafter"/>
</dbReference>
<keyword evidence="6" id="KW-0378">Hydrolase</keyword>
<dbReference type="SUPFAM" id="SSF51445">
    <property type="entry name" value="(Trans)glycosidases"/>
    <property type="match status" value="1"/>
</dbReference>
<dbReference type="GO" id="GO:0005576">
    <property type="term" value="C:extracellular region"/>
    <property type="evidence" value="ECO:0007669"/>
    <property type="project" value="TreeGrafter"/>
</dbReference>
<evidence type="ECO:0000256" key="3">
    <source>
        <dbReference type="ARBA" id="ARBA00022512"/>
    </source>
</evidence>
<keyword evidence="4" id="KW-0964">Secreted</keyword>
<dbReference type="Gene3D" id="3.20.20.80">
    <property type="entry name" value="Glycosidases"/>
    <property type="match status" value="1"/>
</dbReference>
<dbReference type="OrthoDB" id="4082933at2759"/>